<organism evidence="2 3">
    <name type="scientific">Noviherbaspirillum pedocola</name>
    <dbReference type="NCBI Taxonomy" id="2801341"/>
    <lineage>
        <taxon>Bacteria</taxon>
        <taxon>Pseudomonadati</taxon>
        <taxon>Pseudomonadota</taxon>
        <taxon>Betaproteobacteria</taxon>
        <taxon>Burkholderiales</taxon>
        <taxon>Oxalobacteraceae</taxon>
        <taxon>Noviherbaspirillum</taxon>
    </lineage>
</organism>
<dbReference type="InterPro" id="IPR036691">
    <property type="entry name" value="Endo/exonu/phosph_ase_sf"/>
</dbReference>
<dbReference type="Proteomes" id="UP000622890">
    <property type="component" value="Unassembled WGS sequence"/>
</dbReference>
<dbReference type="InterPro" id="IPR051916">
    <property type="entry name" value="GPI-anchor_lipid_remodeler"/>
</dbReference>
<keyword evidence="2" id="KW-0255">Endonuclease</keyword>
<dbReference type="RefSeq" id="WP_200594700.1">
    <property type="nucleotide sequence ID" value="NZ_JAEPBG010000009.1"/>
</dbReference>
<gene>
    <name evidence="2" type="ORF">JJB74_19710</name>
</gene>
<name>A0A934W9B9_9BURK</name>
<keyword evidence="2" id="KW-0378">Hydrolase</keyword>
<dbReference type="AlphaFoldDB" id="A0A934W9B9"/>
<keyword evidence="2" id="KW-0540">Nuclease</keyword>
<dbReference type="Gene3D" id="3.60.10.10">
    <property type="entry name" value="Endonuclease/exonuclease/phosphatase"/>
    <property type="match status" value="1"/>
</dbReference>
<protein>
    <submittedName>
        <fullName evidence="2">Endonuclease/exonuclease/phosphatase family protein</fullName>
    </submittedName>
</protein>
<evidence type="ECO:0000313" key="2">
    <source>
        <dbReference type="EMBL" id="MBK4736854.1"/>
    </source>
</evidence>
<accession>A0A934W9B9</accession>
<dbReference type="GO" id="GO:0016020">
    <property type="term" value="C:membrane"/>
    <property type="evidence" value="ECO:0007669"/>
    <property type="project" value="GOC"/>
</dbReference>
<sequence>MQLITWNIQWGRGCDGRVDLQRIVDEARKLADFDVLCLQEVADNFPALDGSSGEDQFRMLAELLPGYLAFNGYGIDLPALDGSRKRFGNMILSRLPVRQVFRHSLPAPADASTQTMGRMLLEAVIEAPFGLVRVMTTHLEYYSAAQRTAQVEAVRAIQAEACAQSRHFFPFDTSEGTFQSLPRPASAILTADFNYKPSDALHRHMQLPFGDGAQPFIDAWESRWPGVPHPPTLGVWDREQWPEAYTSDFIYVTRDLAPRIVDVKVDGQIKASDHQPVMIRLE</sequence>
<dbReference type="EMBL" id="JAEPBG010000009">
    <property type="protein sequence ID" value="MBK4736854.1"/>
    <property type="molecule type" value="Genomic_DNA"/>
</dbReference>
<comment type="caution">
    <text evidence="2">The sequence shown here is derived from an EMBL/GenBank/DDBJ whole genome shotgun (WGS) entry which is preliminary data.</text>
</comment>
<dbReference type="GO" id="GO:0004519">
    <property type="term" value="F:endonuclease activity"/>
    <property type="evidence" value="ECO:0007669"/>
    <property type="project" value="UniProtKB-KW"/>
</dbReference>
<dbReference type="PANTHER" id="PTHR14859:SF0">
    <property type="entry name" value="ENDONUCLEASE_EXONUCLEASE_PHOSPHATASE FAMILY PROTEIN, EXPRESSED"/>
    <property type="match status" value="1"/>
</dbReference>
<keyword evidence="3" id="KW-1185">Reference proteome</keyword>
<dbReference type="PANTHER" id="PTHR14859">
    <property type="entry name" value="CALCOFLUOR WHITE HYPERSENSITIVE PROTEIN PRECURSOR"/>
    <property type="match status" value="1"/>
</dbReference>
<feature type="domain" description="Endonuclease/exonuclease/phosphatase" evidence="1">
    <location>
        <begin position="4"/>
        <end position="274"/>
    </location>
</feature>
<reference evidence="2" key="1">
    <citation type="submission" date="2021-01" db="EMBL/GenBank/DDBJ databases">
        <title>Genome sequence of strain Noviherbaspirillum sp. DKR-6.</title>
        <authorList>
            <person name="Chaudhary D.K."/>
        </authorList>
    </citation>
    <scope>NUCLEOTIDE SEQUENCE</scope>
    <source>
        <strain evidence="2">DKR-6</strain>
    </source>
</reference>
<dbReference type="Pfam" id="PF03372">
    <property type="entry name" value="Exo_endo_phos"/>
    <property type="match status" value="1"/>
</dbReference>
<evidence type="ECO:0000259" key="1">
    <source>
        <dbReference type="Pfam" id="PF03372"/>
    </source>
</evidence>
<dbReference type="GO" id="GO:0006506">
    <property type="term" value="P:GPI anchor biosynthetic process"/>
    <property type="evidence" value="ECO:0007669"/>
    <property type="project" value="TreeGrafter"/>
</dbReference>
<dbReference type="SUPFAM" id="SSF56219">
    <property type="entry name" value="DNase I-like"/>
    <property type="match status" value="1"/>
</dbReference>
<proteinExistence type="predicted"/>
<dbReference type="InterPro" id="IPR005135">
    <property type="entry name" value="Endo/exonuclease/phosphatase"/>
</dbReference>
<evidence type="ECO:0000313" key="3">
    <source>
        <dbReference type="Proteomes" id="UP000622890"/>
    </source>
</evidence>